<keyword evidence="3" id="KW-1185">Reference proteome</keyword>
<accession>A0A4R3IC10</accession>
<comment type="caution">
    <text evidence="2">The sequence shown here is derived from an EMBL/GenBank/DDBJ whole genome shotgun (WGS) entry which is preliminary data.</text>
</comment>
<organism evidence="2 3">
    <name type="scientific">Reinekea marinisedimentorum</name>
    <dbReference type="NCBI Taxonomy" id="230495"/>
    <lineage>
        <taxon>Bacteria</taxon>
        <taxon>Pseudomonadati</taxon>
        <taxon>Pseudomonadota</taxon>
        <taxon>Gammaproteobacteria</taxon>
        <taxon>Oceanospirillales</taxon>
        <taxon>Saccharospirillaceae</taxon>
        <taxon>Reinekea</taxon>
    </lineage>
</organism>
<dbReference type="Proteomes" id="UP000295793">
    <property type="component" value="Unassembled WGS sequence"/>
</dbReference>
<proteinExistence type="predicted"/>
<dbReference type="OrthoDB" id="6194281at2"/>
<feature type="signal peptide" evidence="1">
    <location>
        <begin position="1"/>
        <end position="20"/>
    </location>
</feature>
<protein>
    <submittedName>
        <fullName evidence="2">Extracellular solute-binding protein, family 3</fullName>
    </submittedName>
</protein>
<feature type="chain" id="PRO_5020339842" evidence="1">
    <location>
        <begin position="21"/>
        <end position="257"/>
    </location>
</feature>
<dbReference type="RefSeq" id="WP_132699823.1">
    <property type="nucleotide sequence ID" value="NZ_SLZR01000002.1"/>
</dbReference>
<keyword evidence="1" id="KW-0732">Signal</keyword>
<evidence type="ECO:0000313" key="3">
    <source>
        <dbReference type="Proteomes" id="UP000295793"/>
    </source>
</evidence>
<name>A0A4R3IC10_9GAMM</name>
<gene>
    <name evidence="2" type="ORF">BCF53_102181</name>
</gene>
<dbReference type="SUPFAM" id="SSF53850">
    <property type="entry name" value="Periplasmic binding protein-like II"/>
    <property type="match status" value="1"/>
</dbReference>
<evidence type="ECO:0000313" key="2">
    <source>
        <dbReference type="EMBL" id="TCS43155.1"/>
    </source>
</evidence>
<dbReference type="EMBL" id="SLZR01000002">
    <property type="protein sequence ID" value="TCS43155.1"/>
    <property type="molecule type" value="Genomic_DNA"/>
</dbReference>
<evidence type="ECO:0000256" key="1">
    <source>
        <dbReference type="SAM" id="SignalP"/>
    </source>
</evidence>
<sequence>MSWLANIVIVSCMLMAAVQAEPGTTAEKVVRLSAPNDHPVREVAVRVLTLAYGELGYRVDAVKLPPARSLYMANEGQVDGELFRGDRIERDFKRLIRIPVAVGAGEIVVLAHRSREDIVVASWEDLAPYTIGVQLGIKTVQMHTEGYNRSFVAEADQLILQLLHGRIDVAVGPRDVFLLTLNNMVLEGVNERLPLTDIVFLEPPVETGYLYHYLHESQIELALAITRVMTRLEEEGVIERIHNEVMADRYRAFEQLH</sequence>
<dbReference type="Gene3D" id="3.40.190.10">
    <property type="entry name" value="Periplasmic binding protein-like II"/>
    <property type="match status" value="2"/>
</dbReference>
<dbReference type="AlphaFoldDB" id="A0A4R3IC10"/>
<reference evidence="2 3" key="1">
    <citation type="submission" date="2019-03" db="EMBL/GenBank/DDBJ databases">
        <title>Genomic Encyclopedia of Archaeal and Bacterial Type Strains, Phase II (KMG-II): from individual species to whole genera.</title>
        <authorList>
            <person name="Goeker M."/>
        </authorList>
    </citation>
    <scope>NUCLEOTIDE SEQUENCE [LARGE SCALE GENOMIC DNA]</scope>
    <source>
        <strain evidence="2 3">DSM 15388</strain>
    </source>
</reference>